<dbReference type="AlphaFoldDB" id="A0AAD5GII8"/>
<organism evidence="1 2">
    <name type="scientific">Ambrosia artemisiifolia</name>
    <name type="common">Common ragweed</name>
    <dbReference type="NCBI Taxonomy" id="4212"/>
    <lineage>
        <taxon>Eukaryota</taxon>
        <taxon>Viridiplantae</taxon>
        <taxon>Streptophyta</taxon>
        <taxon>Embryophyta</taxon>
        <taxon>Tracheophyta</taxon>
        <taxon>Spermatophyta</taxon>
        <taxon>Magnoliopsida</taxon>
        <taxon>eudicotyledons</taxon>
        <taxon>Gunneridae</taxon>
        <taxon>Pentapetalae</taxon>
        <taxon>asterids</taxon>
        <taxon>campanulids</taxon>
        <taxon>Asterales</taxon>
        <taxon>Asteraceae</taxon>
        <taxon>Asteroideae</taxon>
        <taxon>Heliantheae alliance</taxon>
        <taxon>Heliantheae</taxon>
        <taxon>Ambrosia</taxon>
    </lineage>
</organism>
<evidence type="ECO:0000313" key="1">
    <source>
        <dbReference type="EMBL" id="KAI7741088.1"/>
    </source>
</evidence>
<proteinExistence type="predicted"/>
<accession>A0AAD5GII8</accession>
<dbReference type="Proteomes" id="UP001206925">
    <property type="component" value="Unassembled WGS sequence"/>
</dbReference>
<gene>
    <name evidence="1" type="ORF">M8C21_006490</name>
</gene>
<dbReference type="EMBL" id="JAMZMK010008277">
    <property type="protein sequence ID" value="KAI7741088.1"/>
    <property type="molecule type" value="Genomic_DNA"/>
</dbReference>
<sequence>MIWRVVLGVYDGYFKTLGVKNVCKLKHGVNMTLESENVIIKIQHVAVVIIENFPTLR</sequence>
<name>A0AAD5GII8_AMBAR</name>
<comment type="caution">
    <text evidence="1">The sequence shown here is derived from an EMBL/GenBank/DDBJ whole genome shotgun (WGS) entry which is preliminary data.</text>
</comment>
<protein>
    <submittedName>
        <fullName evidence="1">Uncharacterized protein</fullName>
    </submittedName>
</protein>
<evidence type="ECO:0000313" key="2">
    <source>
        <dbReference type="Proteomes" id="UP001206925"/>
    </source>
</evidence>
<reference evidence="1" key="1">
    <citation type="submission" date="2022-06" db="EMBL/GenBank/DDBJ databases">
        <title>Uncovering the hologenomic basis of an extraordinary plant invasion.</title>
        <authorList>
            <person name="Bieker V.C."/>
            <person name="Martin M.D."/>
            <person name="Gilbert T."/>
            <person name="Hodgins K."/>
            <person name="Battlay P."/>
            <person name="Petersen B."/>
            <person name="Wilson J."/>
        </authorList>
    </citation>
    <scope>NUCLEOTIDE SEQUENCE</scope>
    <source>
        <strain evidence="1">AA19_3_7</strain>
        <tissue evidence="1">Leaf</tissue>
    </source>
</reference>
<keyword evidence="2" id="KW-1185">Reference proteome</keyword>